<dbReference type="SUPFAM" id="SSF52151">
    <property type="entry name" value="FabD/lysophospholipase-like"/>
    <property type="match status" value="1"/>
</dbReference>
<sequence length="2380" mass="253852">MPIQHTNPTAFDVLLISPFERPCHRLVSEGHKAGALPFLDLGRDMAAARRAVARVAVSPDVTWGVRIPEGVTVPVDLLDSLRGRARTLLHGSPDSFVRHEGFVHLVQAVSWEEALRAQSLGADGIILKGAESGGRVGSSNSFILLQQCTDALTIPFWPQGGLGPHGAAAAVAAGARGVVYDAQLALLPELRVPHALRLILKGVNGSESTVAGGYRYLRHRRLPELDMQATAADVLQSLSQPDPPVLAGEDVALADLFVALYGDLATLVDATTRAMEGHLRQAKAYYAFAPDSAFAREHRLRYPILQGPMTRVSDSPDFAHAVAAEGALPSIALAVMKPDDARQVLQQTQARLGDLPWSAGLLGFLPPELYTRQVDVVLEAAPPFVLIAGGRPDQAQFFESRQIGAFLHCPTFRLFEHFVKDGVKRFVFEGRECGGHVGPLSSLTLWEGQISLALETETLDSLSLVFAGGLHDARSAALLAVMCAPLAARGAKLGLLMGTAYLFTEEIVQEGAILPRYQAMVVDSHATALVQTGPGHVTRCLRTAYVDVLDRERERLHAQGKTAQEIFTRLEAMNVGSLRVASKGKKRVDGTLVDVDAATQLAEGMYMVGDVATLRSSVTRVSALHQGIADGAQWLQALPPFRATRRGTPCDIAIVGVAGIFPGALSAEEFWSNVLLGKDCVTEVPTSRWCESVYYDGTARGAAGEKTNSKWGGFIPDFHFDPAAFGIPPQALGSIDPAQLASLLIASRALQDAGYGDHNAAGARTSVIFGVEPGGDLSAAYGLRILLPQLVQGAALEKALDALPRLTEDSFPGVLGNIVSGRISNRLDLAGQNFTIDAACASSLAAIDAAIKELRYGECDMAIAGGVDFHNGINDYLMFSSTHALSSKGRCLTFSDGADGIALGEAAAAVVLKRLEDAQDDGDHIYAVIRGIAGASDGRSLGLTAPRRQGQRRALDRAYRRAGISPQAIGLLEAHGTGTVAGDQTELTTLESVFAAAGSDAGACILGSVKTQIGHTKCAAGMASLIKTAFAIEQGVLPPTLHIDRPNRAWRRERSRFAFHAHPAPWLAQDRKAGVSAFGFGGTNYHLVMDRADQERAAPSPAVWPQEVFLFRGETPAQAKESLARMTAFLDVGRQLRLADVAYSHHLRADTRQPVQVAIVAASIDELRERLTLAENGQSDPRGVFHASAETATGDIAFLFPGQGSQFLRMGGDLFTYFPQTHRWIENEPALLRHLFPVRSFADDERAAQDAALTATEVAQPALGVVSLAVADILRSLGVRPAHLAGHSYGELGALCHAGAIAPADLVAISRQRAASILTSVDPEDPGAMLAVDGDASLVHDVLGPALGGVEIANLNAPQQTVLAGRTAAIAAAREAFTARGVGARLLNVACAFHSRERAGGAAHFGAALAQWTLAAPVNAPVWSNETGLPYAAETTGEQVAQALARQIVASVRFTELIRGMYERGVRTFIEVGAGNVLCGLVNRILDGKAVRCLPVCLRDAAPLKGLMVTIARLAASGVELSLDALFAGRRLREVDLDDTRPLSRSMWIVNGHYARPLFGTLPAQSYNPHHRIDLTPPTTPSVATPHQGDSLALYFDSLNRFIEAQRDVMLEHLGAADRPLRTINPRPGNTATPVLEAPVAPPPVAARPVMDAAGIEIRLRAMISERTGYPLDMLQPELDLEADLGVDSIKRVELLSEISAELGVRRGGDASSPGEEATSFLDQVSRIKTLRGISTWLADFVRQSAPPVAATNTAAAPAAVAAPHVAVDQETITRRLRTLIAERTGYPEDMLDADLDLEADLGVDSIKRVELLSEIGRELGLARGGQDGLGEEATSFLDQVSRIKTLRGISSWLADRVTGGTTSAAAQVPDESPGGAATPDRLAAVLEPDTVPLKVFDVRYVPQALRVAQPALAGKTFHVIDAPDAAAAALTASFASRGIRLAFIGREALRAGMTLDTDGLVYFSHGDVPFDDIRGLLWSLQACDAARMDCVLVVQCATEPLLDEEGRYIAPAASTGAAGFLVSLRWEWPRTRIIRPLVVHDATVLSVQQLAERLVDEVFSEAEPMAQPVAYVNGERHVRRVVPRATPVTATLPLELAHDAVIVVIGGAKGITSWFAEGFAHRYRCRLVVLGRSALPPATDPYPSLETAAQLRQALLASSTPGTSPRQIEQEVRRLLDEKAIRRNLAALQAAGSEVSYWQADVTDRAQVDRAVGEVMQRYGRIDGVLFGAGVLDDRFIAAKDETSLAKVYQPKVAGAENVLAAVHAQAEPRFFVFFSSLSSAVGNRGQTDYSAANDYLDIRALALNAARPGQYLSINWGPWAGAGMIDGSLQKHLEGMGVFAISRHQGVDFLFDALGEGKSSGQVVAMCVNDDAVYWKEA</sequence>
<dbReference type="SMART" id="SM00827">
    <property type="entry name" value="PKS_AT"/>
    <property type="match status" value="1"/>
</dbReference>
<evidence type="ECO:0000256" key="4">
    <source>
        <dbReference type="ARBA" id="ARBA00022553"/>
    </source>
</evidence>
<dbReference type="SUPFAM" id="SSF53901">
    <property type="entry name" value="Thiolase-like"/>
    <property type="match status" value="1"/>
</dbReference>
<dbReference type="InterPro" id="IPR016035">
    <property type="entry name" value="Acyl_Trfase/lysoPLipase"/>
</dbReference>
<evidence type="ECO:0000256" key="1">
    <source>
        <dbReference type="ARBA" id="ARBA00005194"/>
    </source>
</evidence>
<dbReference type="Gene3D" id="3.40.50.720">
    <property type="entry name" value="NAD(P)-binding Rossmann-like Domain"/>
    <property type="match status" value="1"/>
</dbReference>
<dbReference type="Pfam" id="PF00550">
    <property type="entry name" value="PP-binding"/>
    <property type="match status" value="2"/>
</dbReference>
<dbReference type="Pfam" id="PF03060">
    <property type="entry name" value="NMO"/>
    <property type="match status" value="2"/>
</dbReference>
<keyword evidence="3" id="KW-0596">Phosphopantetheine</keyword>
<dbReference type="Pfam" id="PF02801">
    <property type="entry name" value="Ketoacyl-synt_C"/>
    <property type="match status" value="1"/>
</dbReference>
<comment type="similarity">
    <text evidence="2">Belongs to the short-chain dehydrogenases/reductases (SDR) family.</text>
</comment>
<gene>
    <name evidence="8" type="ORF">N4264_04965</name>
</gene>
<evidence type="ECO:0000313" key="9">
    <source>
        <dbReference type="Proteomes" id="UP001064632"/>
    </source>
</evidence>
<keyword evidence="5" id="KW-0808">Transferase</keyword>
<dbReference type="InterPro" id="IPR014043">
    <property type="entry name" value="Acyl_transferase_dom"/>
</dbReference>
<dbReference type="InterPro" id="IPR036736">
    <property type="entry name" value="ACP-like_sf"/>
</dbReference>
<dbReference type="InterPro" id="IPR050091">
    <property type="entry name" value="PKS_NRPS_Biosynth_Enz"/>
</dbReference>
<organism evidence="8 9">
    <name type="scientific">Tahibacter amnicola</name>
    <dbReference type="NCBI Taxonomy" id="2976241"/>
    <lineage>
        <taxon>Bacteria</taxon>
        <taxon>Pseudomonadati</taxon>
        <taxon>Pseudomonadota</taxon>
        <taxon>Gammaproteobacteria</taxon>
        <taxon>Lysobacterales</taxon>
        <taxon>Rhodanobacteraceae</taxon>
        <taxon>Tahibacter</taxon>
    </lineage>
</organism>
<dbReference type="PROSITE" id="PS52004">
    <property type="entry name" value="KS3_2"/>
    <property type="match status" value="1"/>
</dbReference>
<dbReference type="Gene3D" id="1.10.1200.10">
    <property type="entry name" value="ACP-like"/>
    <property type="match status" value="2"/>
</dbReference>
<dbReference type="InterPro" id="IPR014030">
    <property type="entry name" value="Ketoacyl_synth_N"/>
</dbReference>
<dbReference type="SUPFAM" id="SSF55048">
    <property type="entry name" value="Probable ACP-binding domain of malonyl-CoA ACP transacylase"/>
    <property type="match status" value="1"/>
</dbReference>
<dbReference type="PANTHER" id="PTHR43775">
    <property type="entry name" value="FATTY ACID SYNTHASE"/>
    <property type="match status" value="1"/>
</dbReference>
<dbReference type="InterPro" id="IPR020841">
    <property type="entry name" value="PKS_Beta-ketoAc_synthase_dom"/>
</dbReference>
<dbReference type="RefSeq" id="WP_261695966.1">
    <property type="nucleotide sequence ID" value="NZ_CP104694.1"/>
</dbReference>
<dbReference type="Gene3D" id="3.40.366.10">
    <property type="entry name" value="Malonyl-Coenzyme A Acyl Carrier Protein, domain 2"/>
    <property type="match status" value="1"/>
</dbReference>
<dbReference type="PROSITE" id="PS50075">
    <property type="entry name" value="CARRIER"/>
    <property type="match status" value="2"/>
</dbReference>
<dbReference type="Gene3D" id="3.20.20.70">
    <property type="entry name" value="Aldolase class I"/>
    <property type="match status" value="2"/>
</dbReference>
<evidence type="ECO:0000256" key="3">
    <source>
        <dbReference type="ARBA" id="ARBA00022450"/>
    </source>
</evidence>
<protein>
    <submittedName>
        <fullName evidence="8">SDR family NAD(P)-dependent oxidoreductase</fullName>
    </submittedName>
</protein>
<evidence type="ECO:0000256" key="5">
    <source>
        <dbReference type="ARBA" id="ARBA00022679"/>
    </source>
</evidence>
<dbReference type="Pfam" id="PF00698">
    <property type="entry name" value="Acyl_transf_1"/>
    <property type="match status" value="1"/>
</dbReference>
<dbReference type="PANTHER" id="PTHR43775:SF51">
    <property type="entry name" value="INACTIVE PHENOLPHTHIOCEROL SYNTHESIS POLYKETIDE SYNTHASE TYPE I PKS1-RELATED"/>
    <property type="match status" value="1"/>
</dbReference>
<comment type="pathway">
    <text evidence="1">Lipid metabolism; fatty acid biosynthesis.</text>
</comment>
<dbReference type="InterPro" id="IPR013785">
    <property type="entry name" value="Aldolase_TIM"/>
</dbReference>
<dbReference type="Gene3D" id="3.40.47.10">
    <property type="match status" value="1"/>
</dbReference>
<dbReference type="InterPro" id="IPR014031">
    <property type="entry name" value="Ketoacyl_synth_C"/>
</dbReference>
<dbReference type="InterPro" id="IPR057326">
    <property type="entry name" value="KR_dom"/>
</dbReference>
<dbReference type="Proteomes" id="UP001064632">
    <property type="component" value="Chromosome"/>
</dbReference>
<dbReference type="SMART" id="SM00822">
    <property type="entry name" value="PKS_KR"/>
    <property type="match status" value="1"/>
</dbReference>
<dbReference type="SUPFAM" id="SSF51412">
    <property type="entry name" value="Inosine monophosphate dehydrogenase (IMPDH)"/>
    <property type="match status" value="2"/>
</dbReference>
<dbReference type="SUPFAM" id="SSF51735">
    <property type="entry name" value="NAD(P)-binding Rossmann-fold domains"/>
    <property type="match status" value="1"/>
</dbReference>
<feature type="domain" description="Carrier" evidence="6">
    <location>
        <begin position="1771"/>
        <end position="1848"/>
    </location>
</feature>
<dbReference type="SUPFAM" id="SSF47336">
    <property type="entry name" value="ACP-like"/>
    <property type="match status" value="2"/>
</dbReference>
<evidence type="ECO:0000313" key="8">
    <source>
        <dbReference type="EMBL" id="UXI69008.1"/>
    </source>
</evidence>
<dbReference type="InterPro" id="IPR001227">
    <property type="entry name" value="Ac_transferase_dom_sf"/>
</dbReference>
<evidence type="ECO:0000256" key="2">
    <source>
        <dbReference type="ARBA" id="ARBA00006484"/>
    </source>
</evidence>
<dbReference type="Pfam" id="PF08659">
    <property type="entry name" value="KR"/>
    <property type="match status" value="1"/>
</dbReference>
<dbReference type="PROSITE" id="PS00606">
    <property type="entry name" value="KS3_1"/>
    <property type="match status" value="1"/>
</dbReference>
<dbReference type="InterPro" id="IPR016039">
    <property type="entry name" value="Thiolase-like"/>
</dbReference>
<keyword evidence="4" id="KW-0597">Phosphoprotein</keyword>
<dbReference type="InterPro" id="IPR036291">
    <property type="entry name" value="NAD(P)-bd_dom_sf"/>
</dbReference>
<dbReference type="InterPro" id="IPR013968">
    <property type="entry name" value="PKS_KR"/>
</dbReference>
<keyword evidence="9" id="KW-1185">Reference proteome</keyword>
<proteinExistence type="inferred from homology"/>
<dbReference type="CDD" id="cd08953">
    <property type="entry name" value="KR_2_SDR_x"/>
    <property type="match status" value="1"/>
</dbReference>
<dbReference type="EMBL" id="CP104694">
    <property type="protein sequence ID" value="UXI69008.1"/>
    <property type="molecule type" value="Genomic_DNA"/>
</dbReference>
<dbReference type="InterPro" id="IPR018201">
    <property type="entry name" value="Ketoacyl_synth_AS"/>
</dbReference>
<dbReference type="CDD" id="cd00833">
    <property type="entry name" value="PKS"/>
    <property type="match status" value="1"/>
</dbReference>
<dbReference type="Pfam" id="PF00109">
    <property type="entry name" value="ketoacyl-synt"/>
    <property type="match status" value="1"/>
</dbReference>
<name>A0ABY6BG56_9GAMM</name>
<dbReference type="InterPro" id="IPR016036">
    <property type="entry name" value="Malonyl_transacylase_ACP-bd"/>
</dbReference>
<feature type="domain" description="Ketosynthase family 3 (KS3)" evidence="7">
    <location>
        <begin position="649"/>
        <end position="1091"/>
    </location>
</feature>
<dbReference type="InterPro" id="IPR009081">
    <property type="entry name" value="PP-bd_ACP"/>
</dbReference>
<reference evidence="8" key="1">
    <citation type="submission" date="2022-09" db="EMBL/GenBank/DDBJ databases">
        <title>Tahibacter sp. nov., isolated from a fresh water.</title>
        <authorList>
            <person name="Baek J.H."/>
            <person name="Lee J.K."/>
            <person name="Kim J.M."/>
            <person name="Jeon C.O."/>
        </authorList>
    </citation>
    <scope>NUCLEOTIDE SEQUENCE</scope>
    <source>
        <strain evidence="8">W38</strain>
    </source>
</reference>
<evidence type="ECO:0000259" key="6">
    <source>
        <dbReference type="PROSITE" id="PS50075"/>
    </source>
</evidence>
<accession>A0ABY6BG56</accession>
<dbReference type="SMART" id="SM00825">
    <property type="entry name" value="PKS_KS"/>
    <property type="match status" value="1"/>
</dbReference>
<feature type="domain" description="Carrier" evidence="6">
    <location>
        <begin position="1651"/>
        <end position="1732"/>
    </location>
</feature>
<evidence type="ECO:0000259" key="7">
    <source>
        <dbReference type="PROSITE" id="PS52004"/>
    </source>
</evidence>